<dbReference type="Pfam" id="PF01252">
    <property type="entry name" value="Peptidase_A8"/>
    <property type="match status" value="1"/>
</dbReference>
<keyword evidence="5 9" id="KW-0064">Aspartyl protease</keyword>
<feature type="transmembrane region" description="Helical" evidence="9">
    <location>
        <begin position="66"/>
        <end position="88"/>
    </location>
</feature>
<keyword evidence="12" id="KW-0449">Lipoprotein</keyword>
<name>A0ABQ3I4L8_9BACT</name>
<evidence type="ECO:0000256" key="2">
    <source>
        <dbReference type="ARBA" id="ARBA00022475"/>
    </source>
</evidence>
<dbReference type="InterPro" id="IPR001872">
    <property type="entry name" value="Peptidase_A8"/>
</dbReference>
<dbReference type="RefSeq" id="WP_189629964.1">
    <property type="nucleotide sequence ID" value="NZ_BNAG01000002.1"/>
</dbReference>
<keyword evidence="7 9" id="KW-1133">Transmembrane helix</keyword>
<accession>A0ABQ3I4L8</accession>
<evidence type="ECO:0000256" key="11">
    <source>
        <dbReference type="RuleBase" id="RU004181"/>
    </source>
</evidence>
<sequence>MKKIPRLALILVIIFANIGCDQITKDLARKNLEYHETVEVLGEYLILTKVENQGAFLGMGSTLPPALRTILLLILPSIVMVAVFVYLIRNKDISPISVWALSFIVGGGVGNLYDRILYGEVTDMLFIDLQFAHTGIFNMADVSVMVGTGLILLEQFLPKKKQELKGQAQ</sequence>
<dbReference type="Proteomes" id="UP000658258">
    <property type="component" value="Unassembled WGS sequence"/>
</dbReference>
<evidence type="ECO:0000256" key="1">
    <source>
        <dbReference type="ARBA" id="ARBA00006139"/>
    </source>
</evidence>
<protein>
    <recommendedName>
        <fullName evidence="9">Lipoprotein signal peptidase</fullName>
        <ecNumber evidence="9">3.4.23.36</ecNumber>
    </recommendedName>
    <alternativeName>
        <fullName evidence="9">Prolipoprotein signal peptidase</fullName>
    </alternativeName>
    <alternativeName>
        <fullName evidence="9">Signal peptidase II</fullName>
        <shortName evidence="9">SPase II</shortName>
    </alternativeName>
</protein>
<comment type="subcellular location">
    <subcellularLocation>
        <location evidence="9">Cell membrane</location>
        <topology evidence="9">Multi-pass membrane protein</topology>
    </subcellularLocation>
</comment>
<gene>
    <name evidence="9 12" type="primary">lspA</name>
    <name evidence="12" type="ORF">GCM10011340_18700</name>
</gene>
<comment type="catalytic activity">
    <reaction evidence="9 10">
        <text>Release of signal peptides from bacterial membrane prolipoproteins. Hydrolyzes -Xaa-Yaa-Zaa-|-(S,diacylglyceryl)Cys-, in which Xaa is hydrophobic (preferably Leu), and Yaa (Ala or Ser) and Zaa (Gly or Ala) have small, neutral side chains.</text>
        <dbReference type="EC" id="3.4.23.36"/>
    </reaction>
</comment>
<dbReference type="PANTHER" id="PTHR33695">
    <property type="entry name" value="LIPOPROTEIN SIGNAL PEPTIDASE"/>
    <property type="match status" value="1"/>
</dbReference>
<dbReference type="HAMAP" id="MF_00161">
    <property type="entry name" value="LspA"/>
    <property type="match status" value="1"/>
</dbReference>
<comment type="caution">
    <text evidence="12">The sequence shown here is derived from an EMBL/GenBank/DDBJ whole genome shotgun (WGS) entry which is preliminary data.</text>
</comment>
<evidence type="ECO:0000256" key="9">
    <source>
        <dbReference type="HAMAP-Rule" id="MF_00161"/>
    </source>
</evidence>
<proteinExistence type="inferred from homology"/>
<feature type="active site" evidence="9">
    <location>
        <position position="123"/>
    </location>
</feature>
<keyword evidence="3 9" id="KW-0645">Protease</keyword>
<keyword evidence="8 9" id="KW-0472">Membrane</keyword>
<evidence type="ECO:0000256" key="10">
    <source>
        <dbReference type="RuleBase" id="RU000594"/>
    </source>
</evidence>
<organism evidence="12 13">
    <name type="scientific">Roseivirga thermotolerans</name>
    <dbReference type="NCBI Taxonomy" id="1758176"/>
    <lineage>
        <taxon>Bacteria</taxon>
        <taxon>Pseudomonadati</taxon>
        <taxon>Bacteroidota</taxon>
        <taxon>Cytophagia</taxon>
        <taxon>Cytophagales</taxon>
        <taxon>Roseivirgaceae</taxon>
        <taxon>Roseivirga</taxon>
    </lineage>
</organism>
<dbReference type="PROSITE" id="PS00855">
    <property type="entry name" value="SPASE_II"/>
    <property type="match status" value="1"/>
</dbReference>
<comment type="similarity">
    <text evidence="1 9 11">Belongs to the peptidase A8 family.</text>
</comment>
<evidence type="ECO:0000256" key="7">
    <source>
        <dbReference type="ARBA" id="ARBA00022989"/>
    </source>
</evidence>
<feature type="active site" evidence="9">
    <location>
        <position position="141"/>
    </location>
</feature>
<comment type="function">
    <text evidence="9 10">This protein specifically catalyzes the removal of signal peptides from prolipoproteins.</text>
</comment>
<evidence type="ECO:0000256" key="5">
    <source>
        <dbReference type="ARBA" id="ARBA00022750"/>
    </source>
</evidence>
<evidence type="ECO:0000313" key="12">
    <source>
        <dbReference type="EMBL" id="GHE63594.1"/>
    </source>
</evidence>
<keyword evidence="2 9" id="KW-1003">Cell membrane</keyword>
<keyword evidence="6 9" id="KW-0378">Hydrolase</keyword>
<comment type="caution">
    <text evidence="9">Lacks conserved residue(s) required for the propagation of feature annotation.</text>
</comment>
<dbReference type="EC" id="3.4.23.36" evidence="9"/>
<evidence type="ECO:0000256" key="3">
    <source>
        <dbReference type="ARBA" id="ARBA00022670"/>
    </source>
</evidence>
<dbReference type="PANTHER" id="PTHR33695:SF1">
    <property type="entry name" value="LIPOPROTEIN SIGNAL PEPTIDASE"/>
    <property type="match status" value="1"/>
</dbReference>
<evidence type="ECO:0000256" key="4">
    <source>
        <dbReference type="ARBA" id="ARBA00022692"/>
    </source>
</evidence>
<dbReference type="PRINTS" id="PR00781">
    <property type="entry name" value="LIPOSIGPTASE"/>
</dbReference>
<evidence type="ECO:0000313" key="13">
    <source>
        <dbReference type="Proteomes" id="UP000658258"/>
    </source>
</evidence>
<dbReference type="EMBL" id="BNAG01000002">
    <property type="protein sequence ID" value="GHE63594.1"/>
    <property type="molecule type" value="Genomic_DNA"/>
</dbReference>
<reference evidence="13" key="1">
    <citation type="journal article" date="2019" name="Int. J. Syst. Evol. Microbiol.">
        <title>The Global Catalogue of Microorganisms (GCM) 10K type strain sequencing project: providing services to taxonomists for standard genome sequencing and annotation.</title>
        <authorList>
            <consortium name="The Broad Institute Genomics Platform"/>
            <consortium name="The Broad Institute Genome Sequencing Center for Infectious Disease"/>
            <person name="Wu L."/>
            <person name="Ma J."/>
        </authorList>
    </citation>
    <scope>NUCLEOTIDE SEQUENCE [LARGE SCALE GENOMIC DNA]</scope>
    <source>
        <strain evidence="13">CGMCC 1.15111</strain>
    </source>
</reference>
<feature type="transmembrane region" description="Helical" evidence="9">
    <location>
        <begin position="95"/>
        <end position="113"/>
    </location>
</feature>
<dbReference type="NCBIfam" id="TIGR00077">
    <property type="entry name" value="lspA"/>
    <property type="match status" value="1"/>
</dbReference>
<keyword evidence="4 9" id="KW-0812">Transmembrane</keyword>
<comment type="pathway">
    <text evidence="9">Protein modification; lipoprotein biosynthesis (signal peptide cleavage).</text>
</comment>
<evidence type="ECO:0000256" key="8">
    <source>
        <dbReference type="ARBA" id="ARBA00023136"/>
    </source>
</evidence>
<feature type="transmembrane region" description="Helical" evidence="9">
    <location>
        <begin position="133"/>
        <end position="153"/>
    </location>
</feature>
<evidence type="ECO:0000256" key="6">
    <source>
        <dbReference type="ARBA" id="ARBA00022801"/>
    </source>
</evidence>
<keyword evidence="13" id="KW-1185">Reference proteome</keyword>